<comment type="caution">
    <text evidence="4">The sequence shown here is derived from an EMBL/GenBank/DDBJ whole genome shotgun (WGS) entry which is preliminary data.</text>
</comment>
<dbReference type="InterPro" id="IPR036047">
    <property type="entry name" value="F-box-like_dom_sf"/>
</dbReference>
<feature type="domain" description="F-box" evidence="1">
    <location>
        <begin position="24"/>
        <end position="61"/>
    </location>
</feature>
<keyword evidence="5" id="KW-1185">Reference proteome</keyword>
<dbReference type="AlphaFoldDB" id="A0A2G9H9P7"/>
<dbReference type="OrthoDB" id="913041at2759"/>
<dbReference type="Pfam" id="PF23622">
    <property type="entry name" value="LRR_At1g61320_AtMIF1"/>
    <property type="match status" value="2"/>
</dbReference>
<dbReference type="SUPFAM" id="SSF81383">
    <property type="entry name" value="F-box domain"/>
    <property type="match status" value="1"/>
</dbReference>
<dbReference type="PANTHER" id="PTHR34145">
    <property type="entry name" value="OS02G0105600 PROTEIN"/>
    <property type="match status" value="1"/>
</dbReference>
<dbReference type="InterPro" id="IPR001810">
    <property type="entry name" value="F-box_dom"/>
</dbReference>
<evidence type="ECO:0000313" key="5">
    <source>
        <dbReference type="Proteomes" id="UP000231279"/>
    </source>
</evidence>
<name>A0A2G9H9P7_9LAMI</name>
<evidence type="ECO:0000259" key="3">
    <source>
        <dbReference type="Pfam" id="PF24758"/>
    </source>
</evidence>
<reference evidence="5" key="1">
    <citation type="journal article" date="2018" name="Gigascience">
        <title>Genome assembly of the Pink Ipe (Handroanthus impetiginosus, Bignoniaceae), a highly valued, ecologically keystone Neotropical timber forest tree.</title>
        <authorList>
            <person name="Silva-Junior O.B."/>
            <person name="Grattapaglia D."/>
            <person name="Novaes E."/>
            <person name="Collevatti R.G."/>
        </authorList>
    </citation>
    <scope>NUCLEOTIDE SEQUENCE [LARGE SCALE GENOMIC DNA]</scope>
    <source>
        <strain evidence="5">cv. UFG-1</strain>
    </source>
</reference>
<dbReference type="Gene3D" id="3.80.10.10">
    <property type="entry name" value="Ribonuclease Inhibitor"/>
    <property type="match status" value="2"/>
</dbReference>
<sequence>MDQILVKKARIGMEKKVLQEEDTISSLPDHILHEIMSLLPPRYAAITSVLSHRWLKIWLTFPSIQLDETKFRKREQFLHCLRATLAHRNLLNLQKLRLQRLRAGSLELYQLINRFMDVVLSKGALKILEITFLHYAHLRYEQLYVLSKEMFSLCSSLIALRIEGCRFEGCGPVNLPSLKTLLMKNVIFENQDFLQELIQGCPVLENLSTKYSNGIKNLRVFHPTLQRFVLGFCGEMESLELDVPCVKSIKFKALDHFYDELTQVLRYEKIWARNVQTLRLKHFTMRSEELHNIISIFPKIEKLNMRCCEVLGDVKVLSNSLTTLRMSACIFQEEVEIEAPNLQAITYLHNSRGPKLDNMIFRHLTRIFLANVQVSWILCINNSTCPNLESLDLISCKNMKKLRIASSKLESLNVSECEDLEFFMIVALQLSYFSYSGQVVSTYQIVASMNLQVMLHLKGPQGYHDHDETELHKFTQFLHKFDVSAKAVTIRLSYDCAMVYVFAINSIGFDCT</sequence>
<proteinExistence type="predicted"/>
<gene>
    <name evidence="4" type="ORF">CDL12_13135</name>
</gene>
<evidence type="ECO:0000259" key="2">
    <source>
        <dbReference type="Pfam" id="PF23622"/>
    </source>
</evidence>
<dbReference type="InterPro" id="IPR055357">
    <property type="entry name" value="LRR_At1g61320_AtMIF1"/>
</dbReference>
<dbReference type="Pfam" id="PF24758">
    <property type="entry name" value="LRR_At5g56370"/>
    <property type="match status" value="1"/>
</dbReference>
<feature type="domain" description="At1g61320/AtMIF1 LRR" evidence="2">
    <location>
        <begin position="272"/>
        <end position="350"/>
    </location>
</feature>
<dbReference type="Proteomes" id="UP000231279">
    <property type="component" value="Unassembled WGS sequence"/>
</dbReference>
<protein>
    <submittedName>
        <fullName evidence="4">Leucine rich repeat protein</fullName>
    </submittedName>
</protein>
<dbReference type="SUPFAM" id="SSF52058">
    <property type="entry name" value="L domain-like"/>
    <property type="match status" value="1"/>
</dbReference>
<feature type="domain" description="At1g61320/AtMIF1 LRR" evidence="2">
    <location>
        <begin position="359"/>
        <end position="452"/>
    </location>
</feature>
<dbReference type="EMBL" id="NKXS01002321">
    <property type="protein sequence ID" value="PIN14238.1"/>
    <property type="molecule type" value="Genomic_DNA"/>
</dbReference>
<organism evidence="4 5">
    <name type="scientific">Handroanthus impetiginosus</name>
    <dbReference type="NCBI Taxonomy" id="429701"/>
    <lineage>
        <taxon>Eukaryota</taxon>
        <taxon>Viridiplantae</taxon>
        <taxon>Streptophyta</taxon>
        <taxon>Embryophyta</taxon>
        <taxon>Tracheophyta</taxon>
        <taxon>Spermatophyta</taxon>
        <taxon>Magnoliopsida</taxon>
        <taxon>eudicotyledons</taxon>
        <taxon>Gunneridae</taxon>
        <taxon>Pentapetalae</taxon>
        <taxon>asterids</taxon>
        <taxon>lamiids</taxon>
        <taxon>Lamiales</taxon>
        <taxon>Bignoniaceae</taxon>
        <taxon>Crescentiina</taxon>
        <taxon>Tabebuia alliance</taxon>
        <taxon>Handroanthus</taxon>
    </lineage>
</organism>
<dbReference type="STRING" id="429701.A0A2G9H9P7"/>
<dbReference type="InterPro" id="IPR055411">
    <property type="entry name" value="LRR_FXL15/At3g58940/PEG3-like"/>
</dbReference>
<dbReference type="InterPro" id="IPR053772">
    <property type="entry name" value="At1g61320/At1g61330-like"/>
</dbReference>
<feature type="domain" description="F-box/LRR-repeat protein 15/At3g58940/PEG3-like LRR" evidence="3">
    <location>
        <begin position="138"/>
        <end position="249"/>
    </location>
</feature>
<accession>A0A2G9H9P7</accession>
<evidence type="ECO:0000313" key="4">
    <source>
        <dbReference type="EMBL" id="PIN14238.1"/>
    </source>
</evidence>
<dbReference type="Pfam" id="PF00646">
    <property type="entry name" value="F-box"/>
    <property type="match status" value="1"/>
</dbReference>
<dbReference type="InterPro" id="IPR032675">
    <property type="entry name" value="LRR_dom_sf"/>
</dbReference>
<evidence type="ECO:0000259" key="1">
    <source>
        <dbReference type="Pfam" id="PF00646"/>
    </source>
</evidence>